<feature type="domain" description="AAA+ ATPase" evidence="4">
    <location>
        <begin position="213"/>
        <end position="396"/>
    </location>
</feature>
<dbReference type="InterPro" id="IPR025158">
    <property type="entry name" value="Mg_chelat-rel_C"/>
</dbReference>
<gene>
    <name evidence="5" type="ORF">BU251_07970</name>
</gene>
<evidence type="ECO:0000313" key="5">
    <source>
        <dbReference type="EMBL" id="QAT17658.1"/>
    </source>
</evidence>
<dbReference type="CDD" id="cd00009">
    <property type="entry name" value="AAA"/>
    <property type="match status" value="1"/>
</dbReference>
<evidence type="ECO:0000256" key="3">
    <source>
        <dbReference type="ARBA" id="ARBA00022840"/>
    </source>
</evidence>
<dbReference type="GO" id="GO:0005524">
    <property type="term" value="F:ATP binding"/>
    <property type="evidence" value="ECO:0007669"/>
    <property type="project" value="UniProtKB-KW"/>
</dbReference>
<dbReference type="Pfam" id="PF13541">
    <property type="entry name" value="ChlI"/>
    <property type="match status" value="1"/>
</dbReference>
<dbReference type="GO" id="GO:0003677">
    <property type="term" value="F:DNA binding"/>
    <property type="evidence" value="ECO:0007669"/>
    <property type="project" value="InterPro"/>
</dbReference>
<evidence type="ECO:0000259" key="4">
    <source>
        <dbReference type="SMART" id="SM00382"/>
    </source>
</evidence>
<protein>
    <recommendedName>
        <fullName evidence="4">AAA+ ATPase domain-containing protein</fullName>
    </recommendedName>
</protein>
<dbReference type="PANTHER" id="PTHR32039">
    <property type="entry name" value="MAGNESIUM-CHELATASE SUBUNIT CHLI"/>
    <property type="match status" value="1"/>
</dbReference>
<dbReference type="InterPro" id="IPR003593">
    <property type="entry name" value="AAA+_ATPase"/>
</dbReference>
<dbReference type="Gene3D" id="3.30.230.10">
    <property type="match status" value="1"/>
</dbReference>
<dbReference type="Proteomes" id="UP000287243">
    <property type="component" value="Chromosome"/>
</dbReference>
<dbReference type="SUPFAM" id="SSF54211">
    <property type="entry name" value="Ribosomal protein S5 domain 2-like"/>
    <property type="match status" value="1"/>
</dbReference>
<organism evidence="5 6">
    <name type="scientific">Velamenicoccus archaeovorus</name>
    <dbReference type="NCBI Taxonomy" id="1930593"/>
    <lineage>
        <taxon>Bacteria</taxon>
        <taxon>Pseudomonadati</taxon>
        <taxon>Candidatus Omnitrophota</taxon>
        <taxon>Candidatus Velamenicoccus</taxon>
    </lineage>
</organism>
<dbReference type="InterPro" id="IPR000523">
    <property type="entry name" value="Mg_chelatse_chII-like_cat_dom"/>
</dbReference>
<dbReference type="AlphaFoldDB" id="A0A410P6G5"/>
<dbReference type="InterPro" id="IPR020568">
    <property type="entry name" value="Ribosomal_Su5_D2-typ_SF"/>
</dbReference>
<dbReference type="PANTHER" id="PTHR32039:SF7">
    <property type="entry name" value="COMPETENCE PROTEIN COMM"/>
    <property type="match status" value="1"/>
</dbReference>
<dbReference type="Pfam" id="PF13335">
    <property type="entry name" value="Mg_chelatase_C"/>
    <property type="match status" value="1"/>
</dbReference>
<dbReference type="OrthoDB" id="9813147at2"/>
<dbReference type="InterPro" id="IPR014721">
    <property type="entry name" value="Ribsml_uS5_D2-typ_fold_subgr"/>
</dbReference>
<dbReference type="InterPro" id="IPR045006">
    <property type="entry name" value="CHLI-like"/>
</dbReference>
<sequence length="518" mass="56518">MLAKTHTLGLIGLDAHPVDIEVDVANGLPQTTIVGLPDSAIKESKERVRSGIKNSGFRYPADKITVSLAPADIKKEGALYDLPIAMGILAASKQIQPALLEEYWFAAELALDGRLRPVKGILAMAQALSIHRIKKLVLPAANAPEAALVEGIQVFGFKTLRDLIEGLHNPETLKPFRNPVACAARHDAGDEPDFADVKGQFLAKRAMEIAAAGGHNILLVGPPGSGKTMLARRLPGILPEMTAHESLEITKIHSVAGYAPPGSPLLRQRPFRAPHHTISDVALAGGGSNPQPGEISLAHNGVLFLDELPEFHRNALEILRQPLEEGCIRIARAQRSLNFPARFMLIAAMNPCPCGYYTDPVRPCRCSQSKIHQYLGKISGPLLDRIDIHVEVPAIKYQELSDNTPAESSAQIKERVNKARAVQEARFSAGEGRDGKKDGILSNAQMSHRQTRRYCALGKEESELLRTAMNNFHLSARAFDKILKISRTIADLTGSQDITTQHLSEAIHYRSLDRGFFL</sequence>
<evidence type="ECO:0000313" key="6">
    <source>
        <dbReference type="Proteomes" id="UP000287243"/>
    </source>
</evidence>
<name>A0A410P6G5_VELA1</name>
<dbReference type="InterPro" id="IPR004482">
    <property type="entry name" value="Mg_chelat-rel"/>
</dbReference>
<reference evidence="5 6" key="1">
    <citation type="submission" date="2017-01" db="EMBL/GenBank/DDBJ databases">
        <title>First insights into the biology of 'candidatus Vampirococcus archaeovorus'.</title>
        <authorList>
            <person name="Kizina J."/>
            <person name="Jordan S."/>
            <person name="Stueber K."/>
            <person name="Reinhardt R."/>
            <person name="Harder J."/>
        </authorList>
    </citation>
    <scope>NUCLEOTIDE SEQUENCE [LARGE SCALE GENOMIC DNA]</scope>
    <source>
        <strain evidence="5 6">LiM</strain>
    </source>
</reference>
<proteinExistence type="inferred from homology"/>
<keyword evidence="2" id="KW-0547">Nucleotide-binding</keyword>
<dbReference type="Pfam" id="PF01078">
    <property type="entry name" value="Mg_chelatase"/>
    <property type="match status" value="1"/>
</dbReference>
<dbReference type="SUPFAM" id="SSF52540">
    <property type="entry name" value="P-loop containing nucleoside triphosphate hydrolases"/>
    <property type="match status" value="1"/>
</dbReference>
<dbReference type="InterPro" id="IPR027417">
    <property type="entry name" value="P-loop_NTPase"/>
</dbReference>
<keyword evidence="3" id="KW-0067">ATP-binding</keyword>
<evidence type="ECO:0000256" key="2">
    <source>
        <dbReference type="ARBA" id="ARBA00022741"/>
    </source>
</evidence>
<keyword evidence="6" id="KW-1185">Reference proteome</keyword>
<comment type="similarity">
    <text evidence="1">Belongs to the Mg-chelatase subunits D/I family. ComM subfamily.</text>
</comment>
<dbReference type="EMBL" id="CP019384">
    <property type="protein sequence ID" value="QAT17658.1"/>
    <property type="molecule type" value="Genomic_DNA"/>
</dbReference>
<dbReference type="NCBIfam" id="TIGR00368">
    <property type="entry name" value="YifB family Mg chelatase-like AAA ATPase"/>
    <property type="match status" value="1"/>
</dbReference>
<dbReference type="InterPro" id="IPR001208">
    <property type="entry name" value="MCM_dom"/>
</dbReference>
<dbReference type="KEGG" id="vai:BU251_07970"/>
<dbReference type="SMART" id="SM00382">
    <property type="entry name" value="AAA"/>
    <property type="match status" value="1"/>
</dbReference>
<accession>A0A410P6G5</accession>
<evidence type="ECO:0000256" key="1">
    <source>
        <dbReference type="ARBA" id="ARBA00006354"/>
    </source>
</evidence>
<dbReference type="Gene3D" id="3.40.50.300">
    <property type="entry name" value="P-loop containing nucleotide triphosphate hydrolases"/>
    <property type="match status" value="1"/>
</dbReference>
<dbReference type="RefSeq" id="WP_128700618.1">
    <property type="nucleotide sequence ID" value="NZ_CP019384.1"/>
</dbReference>
<dbReference type="PRINTS" id="PR01657">
    <property type="entry name" value="MCMFAMILY"/>
</dbReference>